<dbReference type="EMBL" id="SADV01000041">
    <property type="protein sequence ID" value="TQR26847.1"/>
    <property type="molecule type" value="Genomic_DNA"/>
</dbReference>
<proteinExistence type="predicted"/>
<gene>
    <name evidence="1" type="ORF">C7Y47_23975</name>
</gene>
<protein>
    <submittedName>
        <fullName evidence="1">Termination factor Rho</fullName>
    </submittedName>
</protein>
<organism evidence="1 2">
    <name type="scientific">Lysinibacillus sphaericus</name>
    <name type="common">Bacillus sphaericus</name>
    <dbReference type="NCBI Taxonomy" id="1421"/>
    <lineage>
        <taxon>Bacteria</taxon>
        <taxon>Bacillati</taxon>
        <taxon>Bacillota</taxon>
        <taxon>Bacilli</taxon>
        <taxon>Bacillales</taxon>
        <taxon>Bacillaceae</taxon>
        <taxon>Lysinibacillus</taxon>
    </lineage>
</organism>
<dbReference type="RefSeq" id="WP_142511036.1">
    <property type="nucleotide sequence ID" value="NZ_SADV01000041.1"/>
</dbReference>
<reference evidence="1 2" key="1">
    <citation type="submission" date="2018-03" db="EMBL/GenBank/DDBJ databases">
        <title>Aerobic endospore-forming bacteria genome sequencing and assembly.</title>
        <authorList>
            <person name="Cavalcante D.A."/>
            <person name="Driks A."/>
            <person name="Putonti C."/>
            <person name="De-Souza M.T."/>
        </authorList>
    </citation>
    <scope>NUCLEOTIDE SEQUENCE [LARGE SCALE GENOMIC DNA]</scope>
    <source>
        <strain evidence="1 2">SDF0037</strain>
    </source>
</reference>
<evidence type="ECO:0000313" key="2">
    <source>
        <dbReference type="Proteomes" id="UP000317944"/>
    </source>
</evidence>
<dbReference type="OrthoDB" id="2300838at2"/>
<accession>A0A544U7B6</accession>
<name>A0A544U7B6_LYSSH</name>
<sequence length="59" mass="6911">MYKVVRNFKDKDGRFYREGDVFPAPDARKQTATRLKVLSSTNNSYGQIFIKKNEVPKEK</sequence>
<dbReference type="Proteomes" id="UP000317944">
    <property type="component" value="Unassembled WGS sequence"/>
</dbReference>
<evidence type="ECO:0000313" key="1">
    <source>
        <dbReference type="EMBL" id="TQR26847.1"/>
    </source>
</evidence>
<comment type="caution">
    <text evidence="1">The sequence shown here is derived from an EMBL/GenBank/DDBJ whole genome shotgun (WGS) entry which is preliminary data.</text>
</comment>
<dbReference type="AlphaFoldDB" id="A0A544U7B6"/>